<sequence length="266" mass="30351">MEKPLRFDRMSGLSEEQLDELEERVAELLEEPWDKHAGRPRELTLRESLVVTCGYARQNIVEDVWADIFGVDQSTISRIITFLTPLIDRSTEEFRPTAEEAAEATRGAIALVDGTLWPCWSWDGERELWAGKYKTTGHGSLVITNLHGRAIFVSEPVSGNRHDMAKLKGSDVEKILKTAGGVFGDTGFIGTDYITTPIRKPQCRKLLQWEHEWNNRVSSFRAPVERAVANLKTWRILFTDYRRPLKTFKSSFRAAVGLYFFQESLA</sequence>
<evidence type="ECO:0000313" key="5">
    <source>
        <dbReference type="EMBL" id="MFD1044314.1"/>
    </source>
</evidence>
<evidence type="ECO:0000256" key="1">
    <source>
        <dbReference type="ARBA" id="ARBA00001968"/>
    </source>
</evidence>
<keyword evidence="6" id="KW-1185">Reference proteome</keyword>
<evidence type="ECO:0000259" key="4">
    <source>
        <dbReference type="Pfam" id="PF13613"/>
    </source>
</evidence>
<accession>A0ABW3M3Z8</accession>
<feature type="domain" description="DDE Tnp4" evidence="3">
    <location>
        <begin position="112"/>
        <end position="245"/>
    </location>
</feature>
<gene>
    <name evidence="5" type="ORF">ACFQ1S_01240</name>
</gene>
<reference evidence="6" key="1">
    <citation type="journal article" date="2019" name="Int. J. Syst. Evol. Microbiol.">
        <title>The Global Catalogue of Microorganisms (GCM) 10K type strain sequencing project: providing services to taxonomists for standard genome sequencing and annotation.</title>
        <authorList>
            <consortium name="The Broad Institute Genomics Platform"/>
            <consortium name="The Broad Institute Genome Sequencing Center for Infectious Disease"/>
            <person name="Wu L."/>
            <person name="Ma J."/>
        </authorList>
    </citation>
    <scope>NUCLEOTIDE SEQUENCE [LARGE SCALE GENOMIC DNA]</scope>
    <source>
        <strain evidence="6">JCM 31486</strain>
    </source>
</reference>
<dbReference type="Pfam" id="PF13359">
    <property type="entry name" value="DDE_Tnp_4"/>
    <property type="match status" value="1"/>
</dbReference>
<evidence type="ECO:0000259" key="3">
    <source>
        <dbReference type="Pfam" id="PF13359"/>
    </source>
</evidence>
<dbReference type="Proteomes" id="UP001597045">
    <property type="component" value="Unassembled WGS sequence"/>
</dbReference>
<proteinExistence type="predicted"/>
<dbReference type="EMBL" id="JBHTIS010000032">
    <property type="protein sequence ID" value="MFD1044314.1"/>
    <property type="molecule type" value="Genomic_DNA"/>
</dbReference>
<evidence type="ECO:0000256" key="2">
    <source>
        <dbReference type="ARBA" id="ARBA00022723"/>
    </source>
</evidence>
<feature type="domain" description="Transposase Helix-turn-helix" evidence="4">
    <location>
        <begin position="42"/>
        <end position="90"/>
    </location>
</feature>
<dbReference type="InterPro" id="IPR027805">
    <property type="entry name" value="Transposase_HTH_dom"/>
</dbReference>
<name>A0ABW3M3Z8_9PSEU</name>
<protein>
    <submittedName>
        <fullName evidence="5">Transposase family protein</fullName>
    </submittedName>
</protein>
<organism evidence="5 6">
    <name type="scientific">Kibdelosporangium lantanae</name>
    <dbReference type="NCBI Taxonomy" id="1497396"/>
    <lineage>
        <taxon>Bacteria</taxon>
        <taxon>Bacillati</taxon>
        <taxon>Actinomycetota</taxon>
        <taxon>Actinomycetes</taxon>
        <taxon>Pseudonocardiales</taxon>
        <taxon>Pseudonocardiaceae</taxon>
        <taxon>Kibdelosporangium</taxon>
    </lineage>
</organism>
<dbReference type="InterPro" id="IPR027806">
    <property type="entry name" value="HARBI1_dom"/>
</dbReference>
<keyword evidence="2" id="KW-0479">Metal-binding</keyword>
<dbReference type="Pfam" id="PF13613">
    <property type="entry name" value="HTH_Tnp_4"/>
    <property type="match status" value="1"/>
</dbReference>
<comment type="caution">
    <text evidence="5">The sequence shown here is derived from an EMBL/GenBank/DDBJ whole genome shotgun (WGS) entry which is preliminary data.</text>
</comment>
<evidence type="ECO:0000313" key="6">
    <source>
        <dbReference type="Proteomes" id="UP001597045"/>
    </source>
</evidence>
<comment type="cofactor">
    <cofactor evidence="1">
        <name>a divalent metal cation</name>
        <dbReference type="ChEBI" id="CHEBI:60240"/>
    </cofactor>
</comment>